<dbReference type="GeneID" id="87916433"/>
<keyword evidence="1" id="KW-1133">Transmembrane helix</keyword>
<keyword evidence="1" id="KW-0472">Membrane</keyword>
<evidence type="ECO:0000256" key="1">
    <source>
        <dbReference type="SAM" id="Phobius"/>
    </source>
</evidence>
<dbReference type="RefSeq" id="XP_062758568.1">
    <property type="nucleotide sequence ID" value="XM_062896528.1"/>
</dbReference>
<feature type="transmembrane region" description="Helical" evidence="1">
    <location>
        <begin position="173"/>
        <end position="192"/>
    </location>
</feature>
<dbReference type="AlphaFoldDB" id="A0AAE1M5D5"/>
<protein>
    <submittedName>
        <fullName evidence="2">Uncharacterized protein</fullName>
    </submittedName>
</protein>
<comment type="caution">
    <text evidence="2">The sequence shown here is derived from an EMBL/GenBank/DDBJ whole genome shotgun (WGS) entry which is preliminary data.</text>
</comment>
<feature type="transmembrane region" description="Helical" evidence="1">
    <location>
        <begin position="275"/>
        <end position="292"/>
    </location>
</feature>
<gene>
    <name evidence="2" type="ORF">Triagg1_2356</name>
</gene>
<keyword evidence="3" id="KW-1185">Reference proteome</keyword>
<evidence type="ECO:0000313" key="3">
    <source>
        <dbReference type="Proteomes" id="UP001273209"/>
    </source>
</evidence>
<feature type="transmembrane region" description="Helical" evidence="1">
    <location>
        <begin position="118"/>
        <end position="136"/>
    </location>
</feature>
<keyword evidence="1" id="KW-0812">Transmembrane</keyword>
<feature type="transmembrane region" description="Helical" evidence="1">
    <location>
        <begin position="228"/>
        <end position="254"/>
    </location>
</feature>
<proteinExistence type="predicted"/>
<reference evidence="2" key="1">
    <citation type="submission" date="2023-11" db="EMBL/GenBank/DDBJ databases">
        <title>The genome sequences of three competitors of mushroom-forming fungi.</title>
        <authorList>
            <person name="Beijen E."/>
            <person name="Ohm R.A."/>
        </authorList>
    </citation>
    <scope>NUCLEOTIDE SEQUENCE</scope>
    <source>
        <strain evidence="2">CBS 100526</strain>
    </source>
</reference>
<name>A0AAE1M5D5_9HYPO</name>
<evidence type="ECO:0000313" key="2">
    <source>
        <dbReference type="EMBL" id="KAK4081615.1"/>
    </source>
</evidence>
<dbReference type="Proteomes" id="UP001273209">
    <property type="component" value="Unassembled WGS sequence"/>
</dbReference>
<dbReference type="EMBL" id="JAWRVG010000006">
    <property type="protein sequence ID" value="KAK4081615.1"/>
    <property type="molecule type" value="Genomic_DNA"/>
</dbReference>
<accession>A0AAE1M5D5</accession>
<sequence>MARIYSMCGEGAWLCGCGASGDGGWVACFVKDPPQHHNTTQLCSLGLSTIQLNSTQPNSKAKTYKPPERAMNSTDVLDCPVNGDSDLYGLGIRIGIYIQMMTVQLSGLASAIFKTEDTLGQGTIILVLATGIVLIRELQDKTVQAVEVFPILTLLLAQVGVCRVPYWKGQTTALIYTFEVGGLIALFAWFWWHGMDTLPRACHDDKAFFFAKVSIWHWFRTLNKVGSVFAIVGGVVSVIFYLAAIILFTFVRAANFVQRFRGEAGGRSKEEENPMGFGAIDFLVNIGAIVYVEMALKWNSITGVHSLVAPGQFMPFFIALAQLLSVFYGVGKGLMSLAADEDGDSDSEFDDEDLPCPHEEKGWSWSYKSNQNSLPLVVVPSTTTK</sequence>
<organism evidence="2 3">
    <name type="scientific">Trichoderma aggressivum f. europaeum</name>
    <dbReference type="NCBI Taxonomy" id="173218"/>
    <lineage>
        <taxon>Eukaryota</taxon>
        <taxon>Fungi</taxon>
        <taxon>Dikarya</taxon>
        <taxon>Ascomycota</taxon>
        <taxon>Pezizomycotina</taxon>
        <taxon>Sordariomycetes</taxon>
        <taxon>Hypocreomycetidae</taxon>
        <taxon>Hypocreales</taxon>
        <taxon>Hypocreaceae</taxon>
        <taxon>Trichoderma</taxon>
    </lineage>
</organism>
<feature type="transmembrane region" description="Helical" evidence="1">
    <location>
        <begin position="312"/>
        <end position="330"/>
    </location>
</feature>
<feature type="transmembrane region" description="Helical" evidence="1">
    <location>
        <begin position="148"/>
        <end position="166"/>
    </location>
</feature>